<proteinExistence type="predicted"/>
<dbReference type="PANTHER" id="PTHR31286:SF165">
    <property type="entry name" value="DUF4283 DOMAIN-CONTAINING PROTEIN"/>
    <property type="match status" value="1"/>
</dbReference>
<sequence length="196" mass="22533">MNNISKIKSLIGIPIKNDKPTWNNTFIHYARMLVEVQLEDAHIVIRLGMNDKIVGNCTLNKSAVKFEIGNGSKEQTNETVNEEIKAMERGLGQEEPTAEIKNRLDQANVVNEIQYWNLAFLCCVLRSNPPLDVIDGFVRRIWKPLDIDKVVSIRMGLYMVRFNNLRDKETIVSKGICFLIKNVYSETLKWGTQHQQ</sequence>
<protein>
    <recommendedName>
        <fullName evidence="3">DUF4283 domain-containing protein</fullName>
    </recommendedName>
</protein>
<accession>A0A9Q1K9E6</accession>
<dbReference type="EMBL" id="JAKOGI010000242">
    <property type="protein sequence ID" value="KAJ8438752.1"/>
    <property type="molecule type" value="Genomic_DNA"/>
</dbReference>
<gene>
    <name evidence="1" type="ORF">Cgig2_020307</name>
</gene>
<organism evidence="1 2">
    <name type="scientific">Carnegiea gigantea</name>
    <dbReference type="NCBI Taxonomy" id="171969"/>
    <lineage>
        <taxon>Eukaryota</taxon>
        <taxon>Viridiplantae</taxon>
        <taxon>Streptophyta</taxon>
        <taxon>Embryophyta</taxon>
        <taxon>Tracheophyta</taxon>
        <taxon>Spermatophyta</taxon>
        <taxon>Magnoliopsida</taxon>
        <taxon>eudicotyledons</taxon>
        <taxon>Gunneridae</taxon>
        <taxon>Pentapetalae</taxon>
        <taxon>Caryophyllales</taxon>
        <taxon>Cactineae</taxon>
        <taxon>Cactaceae</taxon>
        <taxon>Cactoideae</taxon>
        <taxon>Echinocereeae</taxon>
        <taxon>Carnegiea</taxon>
    </lineage>
</organism>
<evidence type="ECO:0000313" key="1">
    <source>
        <dbReference type="EMBL" id="KAJ8438752.1"/>
    </source>
</evidence>
<evidence type="ECO:0000313" key="2">
    <source>
        <dbReference type="Proteomes" id="UP001153076"/>
    </source>
</evidence>
<dbReference type="InterPro" id="IPR040256">
    <property type="entry name" value="At4g02000-like"/>
</dbReference>
<dbReference type="AlphaFoldDB" id="A0A9Q1K9E6"/>
<evidence type="ECO:0008006" key="3">
    <source>
        <dbReference type="Google" id="ProtNLM"/>
    </source>
</evidence>
<dbReference type="Proteomes" id="UP001153076">
    <property type="component" value="Unassembled WGS sequence"/>
</dbReference>
<name>A0A9Q1K9E6_9CARY</name>
<dbReference type="PANTHER" id="PTHR31286">
    <property type="entry name" value="GLYCINE-RICH CELL WALL STRUCTURAL PROTEIN 1.8-LIKE"/>
    <property type="match status" value="1"/>
</dbReference>
<comment type="caution">
    <text evidence="1">The sequence shown here is derived from an EMBL/GenBank/DDBJ whole genome shotgun (WGS) entry which is preliminary data.</text>
</comment>
<keyword evidence="2" id="KW-1185">Reference proteome</keyword>
<reference evidence="1" key="1">
    <citation type="submission" date="2022-04" db="EMBL/GenBank/DDBJ databases">
        <title>Carnegiea gigantea Genome sequencing and assembly v2.</title>
        <authorList>
            <person name="Copetti D."/>
            <person name="Sanderson M.J."/>
            <person name="Burquez A."/>
            <person name="Wojciechowski M.F."/>
        </authorList>
    </citation>
    <scope>NUCLEOTIDE SEQUENCE</scope>
    <source>
        <strain evidence="1">SGP5-SGP5p</strain>
        <tissue evidence="1">Aerial part</tissue>
    </source>
</reference>